<dbReference type="PANTHER" id="PTHR33353:SF19">
    <property type="entry name" value="GLYCOSYLHYDROLASE FAMILY 61-8 PROTEIN"/>
    <property type="match status" value="1"/>
</dbReference>
<comment type="domain">
    <text evidence="2">Has a modular structure: an endo-beta-1,4-glucanase catalytic module at the N-terminus, a linker rich in serines and threonines, and a C-terminal carbohydrate-binding module (CBM).</text>
</comment>
<evidence type="ECO:0000256" key="1">
    <source>
        <dbReference type="ARBA" id="ARBA00023157"/>
    </source>
</evidence>
<feature type="signal peptide" evidence="3">
    <location>
        <begin position="1"/>
        <end position="19"/>
    </location>
</feature>
<keyword evidence="1 2" id="KW-1015">Disulfide bond</keyword>
<evidence type="ECO:0000256" key="3">
    <source>
        <dbReference type="SAM" id="SignalP"/>
    </source>
</evidence>
<gene>
    <name evidence="5" type="ORF">FA13DRAFT_1812644</name>
</gene>
<evidence type="ECO:0000256" key="2">
    <source>
        <dbReference type="RuleBase" id="RU368122"/>
    </source>
</evidence>
<dbReference type="GO" id="GO:0030248">
    <property type="term" value="F:cellulose binding"/>
    <property type="evidence" value="ECO:0007669"/>
    <property type="project" value="UniProtKB-UniRule"/>
</dbReference>
<proteinExistence type="predicted"/>
<keyword evidence="3" id="KW-0732">Signal</keyword>
<accession>A0A4Y7THL3</accession>
<dbReference type="Pfam" id="PF03443">
    <property type="entry name" value="AA9"/>
    <property type="match status" value="1"/>
</dbReference>
<dbReference type="Gene3D" id="2.70.50.70">
    <property type="match status" value="1"/>
</dbReference>
<evidence type="ECO:0000313" key="5">
    <source>
        <dbReference type="EMBL" id="TEB33454.1"/>
    </source>
</evidence>
<keyword evidence="2" id="KW-0119">Carbohydrate metabolism</keyword>
<comment type="catalytic activity">
    <reaction evidence="2">
        <text>[(1-&gt;4)-beta-D-glucosyl]n+m + reduced acceptor + O2 = 4-dehydro-beta-D-glucosyl-[(1-&gt;4)-beta-D-glucosyl]n-1 + [(1-&gt;4)-beta-D-glucosyl]m + acceptor + H2O.</text>
        <dbReference type="EC" id="1.14.99.56"/>
    </reaction>
</comment>
<dbReference type="EMBL" id="QPFP01000012">
    <property type="protein sequence ID" value="TEB33454.1"/>
    <property type="molecule type" value="Genomic_DNA"/>
</dbReference>
<protein>
    <recommendedName>
        <fullName evidence="2">AA9 family lytic polysaccharide monooxygenase</fullName>
        <ecNumber evidence="2">1.14.99.56</ecNumber>
    </recommendedName>
    <alternativeName>
        <fullName evidence="2">Endo-beta-1,4-glucanase</fullName>
    </alternativeName>
    <alternativeName>
        <fullName evidence="2">Glycosyl hydrolase 61 family protein</fullName>
    </alternativeName>
</protein>
<evidence type="ECO:0000313" key="6">
    <source>
        <dbReference type="Proteomes" id="UP000298030"/>
    </source>
</evidence>
<dbReference type="InterPro" id="IPR049892">
    <property type="entry name" value="AA9"/>
</dbReference>
<keyword evidence="6" id="KW-1185">Reference proteome</keyword>
<dbReference type="GO" id="GO:0005576">
    <property type="term" value="C:extracellular region"/>
    <property type="evidence" value="ECO:0007669"/>
    <property type="project" value="UniProtKB-SubCell"/>
</dbReference>
<feature type="domain" description="Auxiliary Activity family 9 catalytic" evidence="4">
    <location>
        <begin position="20"/>
        <end position="233"/>
    </location>
</feature>
<keyword evidence="2" id="KW-0624">Polysaccharide degradation</keyword>
<name>A0A4Y7THL3_COPMI</name>
<sequence length="246" mass="26779">MLLAPLLTLASFFVSQTIAHGGITSYVIDDKPYPGWQPLEPAEGQVSIARPYVNFSPILDTADVNLACNNNEGLPTEGQRSAHVRGGSVITAKWQQQSHPPGPVLVYMANCHGSCKKANASELRWFKIAETGLASGNLINGTWGAGIVKEKLAYDVTVPHNLARGEYLIRHEVITIHITKYPQFYPNCAQLVVHARGGMNPPKRFLTKFPGAYSLEDPGLAVDIYTGSSTTTYTTPGPAVWKGERF</sequence>
<dbReference type="EC" id="1.14.99.56" evidence="2"/>
<comment type="subcellular location">
    <subcellularLocation>
        <location evidence="2">Secreted</location>
    </subcellularLocation>
</comment>
<dbReference type="InterPro" id="IPR005103">
    <property type="entry name" value="AA9_LPMO"/>
</dbReference>
<organism evidence="5 6">
    <name type="scientific">Coprinellus micaceus</name>
    <name type="common">Glistening ink-cap mushroom</name>
    <name type="synonym">Coprinus micaceus</name>
    <dbReference type="NCBI Taxonomy" id="71717"/>
    <lineage>
        <taxon>Eukaryota</taxon>
        <taxon>Fungi</taxon>
        <taxon>Dikarya</taxon>
        <taxon>Basidiomycota</taxon>
        <taxon>Agaricomycotina</taxon>
        <taxon>Agaricomycetes</taxon>
        <taxon>Agaricomycetidae</taxon>
        <taxon>Agaricales</taxon>
        <taxon>Agaricineae</taxon>
        <taxon>Psathyrellaceae</taxon>
        <taxon>Coprinellus</taxon>
    </lineage>
</organism>
<dbReference type="AlphaFoldDB" id="A0A4Y7THL3"/>
<dbReference type="STRING" id="71717.A0A4Y7THL3"/>
<comment type="caution">
    <text evidence="5">The sequence shown here is derived from an EMBL/GenBank/DDBJ whole genome shotgun (WGS) entry which is preliminary data.</text>
</comment>
<evidence type="ECO:0000259" key="4">
    <source>
        <dbReference type="Pfam" id="PF03443"/>
    </source>
</evidence>
<dbReference type="GO" id="GO:0030245">
    <property type="term" value="P:cellulose catabolic process"/>
    <property type="evidence" value="ECO:0007669"/>
    <property type="project" value="UniProtKB-UniRule"/>
</dbReference>
<reference evidence="5 6" key="1">
    <citation type="journal article" date="2019" name="Nat. Ecol. Evol.">
        <title>Megaphylogeny resolves global patterns of mushroom evolution.</title>
        <authorList>
            <person name="Varga T."/>
            <person name="Krizsan K."/>
            <person name="Foldi C."/>
            <person name="Dima B."/>
            <person name="Sanchez-Garcia M."/>
            <person name="Sanchez-Ramirez S."/>
            <person name="Szollosi G.J."/>
            <person name="Szarkandi J.G."/>
            <person name="Papp V."/>
            <person name="Albert L."/>
            <person name="Andreopoulos W."/>
            <person name="Angelini C."/>
            <person name="Antonin V."/>
            <person name="Barry K.W."/>
            <person name="Bougher N.L."/>
            <person name="Buchanan P."/>
            <person name="Buyck B."/>
            <person name="Bense V."/>
            <person name="Catcheside P."/>
            <person name="Chovatia M."/>
            <person name="Cooper J."/>
            <person name="Damon W."/>
            <person name="Desjardin D."/>
            <person name="Finy P."/>
            <person name="Geml J."/>
            <person name="Haridas S."/>
            <person name="Hughes K."/>
            <person name="Justo A."/>
            <person name="Karasinski D."/>
            <person name="Kautmanova I."/>
            <person name="Kiss B."/>
            <person name="Kocsube S."/>
            <person name="Kotiranta H."/>
            <person name="LaButti K.M."/>
            <person name="Lechner B.E."/>
            <person name="Liimatainen K."/>
            <person name="Lipzen A."/>
            <person name="Lukacs Z."/>
            <person name="Mihaltcheva S."/>
            <person name="Morgado L.N."/>
            <person name="Niskanen T."/>
            <person name="Noordeloos M.E."/>
            <person name="Ohm R.A."/>
            <person name="Ortiz-Santana B."/>
            <person name="Ovrebo C."/>
            <person name="Racz N."/>
            <person name="Riley R."/>
            <person name="Savchenko A."/>
            <person name="Shiryaev A."/>
            <person name="Soop K."/>
            <person name="Spirin V."/>
            <person name="Szebenyi C."/>
            <person name="Tomsovsky M."/>
            <person name="Tulloss R.E."/>
            <person name="Uehling J."/>
            <person name="Grigoriev I.V."/>
            <person name="Vagvolgyi C."/>
            <person name="Papp T."/>
            <person name="Martin F.M."/>
            <person name="Miettinen O."/>
            <person name="Hibbett D.S."/>
            <person name="Nagy L.G."/>
        </authorList>
    </citation>
    <scope>NUCLEOTIDE SEQUENCE [LARGE SCALE GENOMIC DNA]</scope>
    <source>
        <strain evidence="5 6">FP101781</strain>
    </source>
</reference>
<feature type="chain" id="PRO_5021215157" description="AA9 family lytic polysaccharide monooxygenase" evidence="3">
    <location>
        <begin position="20"/>
        <end position="246"/>
    </location>
</feature>
<dbReference type="GO" id="GO:0008810">
    <property type="term" value="F:cellulase activity"/>
    <property type="evidence" value="ECO:0007669"/>
    <property type="project" value="UniProtKB-UniRule"/>
</dbReference>
<comment type="function">
    <text evidence="2">Lytic polysaccharide monooxygenase (LMPO) that depolymerizes crystalline and amorphous polysaccharides via the oxidation of scissile alpha- or beta-(1-4)-glycosidic bonds, yielding C1 and/or C4 oxidation products. Catalysis by LPMOs requires the reduction of the active-site copper from Cu(II) to Cu(I) by a reducing agent and H(2)O(2) or O(2) as a cosubstrate.</text>
</comment>
<dbReference type="OrthoDB" id="4849160at2759"/>
<keyword evidence="2" id="KW-0964">Secreted</keyword>
<dbReference type="PANTHER" id="PTHR33353">
    <property type="entry name" value="PUTATIVE (AFU_ORTHOLOGUE AFUA_1G12560)-RELATED"/>
    <property type="match status" value="1"/>
</dbReference>
<dbReference type="Proteomes" id="UP000298030">
    <property type="component" value="Unassembled WGS sequence"/>
</dbReference>
<dbReference type="CDD" id="cd21175">
    <property type="entry name" value="LPMO_AA9"/>
    <property type="match status" value="1"/>
</dbReference>
<keyword evidence="2" id="KW-0136">Cellulose degradation</keyword>